<reference evidence="1" key="1">
    <citation type="submission" date="2021-11" db="EMBL/GenBank/DDBJ databases">
        <title>Fusarium solani-melongenae Genome sequencing and assembly.</title>
        <authorList>
            <person name="Xie S."/>
            <person name="Huang L."/>
            <person name="Zhang X."/>
        </authorList>
    </citation>
    <scope>NUCLEOTIDE SEQUENCE</scope>
    <source>
        <strain evidence="1">CRI 24-3</strain>
    </source>
</reference>
<evidence type="ECO:0000313" key="1">
    <source>
        <dbReference type="EMBL" id="UPK95919.1"/>
    </source>
</evidence>
<sequence>MRLINTRTLKLEEFNETNRPSYAILSHSWGDQEITFQDMQGDQKQHYCKGGYIKIVRTCGVALNLGIEYAWVDTCCIDKTSSAELSEAINSMFRWYEDAEICYAYLSDVYDPFDQYPNFVQSRWFTRGWTLQELIAPRHLVFYTSDWEYIDSRGNLSKVISSATRIDERLLQDNRAKAGPILRRSSIAQRMSWASKRQTTRIEDLAYCLLGVFDINMPLLYGEGTKAFTRLQEQIIQHTDDPSIFAWGLHNGITPESSPDTSTSVLAPSPAAFFASGDIVQVDTGEESTPFSLTNRGIRIDLRVGWIRGRQYGIIPCRRRNKATGLLMIQLQNLQGNRFFRVTDAPVTWRSYLAWEQTPKIPMYLMTVPPPEKHQIPAGSFLVKLPRGEIAVKSLSEGYTWSPATGLITMNELESRFERETQLRLVLKPRLKKGLCSKSLTVSVWIRWPSKYSKECEWVTYDVRYPSHKEQLPTRSQSAGLFFAKVEKQVVFGQRVVVIDVFLWEKENIMLKQLQWARMRLGRLLDRCLFGVLGVRGSWFIIQSPQLIQGFAGFKRALKLALAVVMMSGQFDLVGSLFKSKICGACFLLYISLDSPFICTLDALICYCVVVWICLSIWAVRLFLGT</sequence>
<proteinExistence type="predicted"/>
<dbReference type="EMBL" id="CP090034">
    <property type="protein sequence ID" value="UPK95919.1"/>
    <property type="molecule type" value="Genomic_DNA"/>
</dbReference>
<evidence type="ECO:0000313" key="2">
    <source>
        <dbReference type="Proteomes" id="UP000830768"/>
    </source>
</evidence>
<keyword evidence="2" id="KW-1185">Reference proteome</keyword>
<accession>A0ACD3Z3S6</accession>
<protein>
    <submittedName>
        <fullName evidence="1">Uncharacterized protein</fullName>
    </submittedName>
</protein>
<gene>
    <name evidence="1" type="ORF">LCI18_006854</name>
</gene>
<dbReference type="Proteomes" id="UP000830768">
    <property type="component" value="Chromosome 5"/>
</dbReference>
<name>A0ACD3Z3S6_FUSSC</name>
<organism evidence="1 2">
    <name type="scientific">Fusarium solani subsp. cucurbitae</name>
    <name type="common">Neocosmosporum cucurbitae</name>
    <dbReference type="NCBI Taxonomy" id="2747967"/>
    <lineage>
        <taxon>Eukaryota</taxon>
        <taxon>Fungi</taxon>
        <taxon>Dikarya</taxon>
        <taxon>Ascomycota</taxon>
        <taxon>Pezizomycotina</taxon>
        <taxon>Sordariomycetes</taxon>
        <taxon>Hypocreomycetidae</taxon>
        <taxon>Hypocreales</taxon>
        <taxon>Nectriaceae</taxon>
        <taxon>Fusarium</taxon>
        <taxon>Fusarium solani species complex</taxon>
    </lineage>
</organism>